<evidence type="ECO:0000256" key="10">
    <source>
        <dbReference type="RuleBase" id="RU004016"/>
    </source>
</evidence>
<dbReference type="AlphaFoldDB" id="A0A9D2U889"/>
<reference evidence="13" key="1">
    <citation type="journal article" date="2021" name="PeerJ">
        <title>Extensive microbial diversity within the chicken gut microbiome revealed by metagenomics and culture.</title>
        <authorList>
            <person name="Gilroy R."/>
            <person name="Ravi A."/>
            <person name="Getino M."/>
            <person name="Pursley I."/>
            <person name="Horton D.L."/>
            <person name="Alikhan N.F."/>
            <person name="Baker D."/>
            <person name="Gharbi K."/>
            <person name="Hall N."/>
            <person name="Watson M."/>
            <person name="Adriaenssens E.M."/>
            <person name="Foster-Nyarko E."/>
            <person name="Jarju S."/>
            <person name="Secka A."/>
            <person name="Antonio M."/>
            <person name="Oren A."/>
            <person name="Chaudhuri R.R."/>
            <person name="La Ragione R."/>
            <person name="Hildebrand F."/>
            <person name="Pallen M.J."/>
        </authorList>
    </citation>
    <scope>NUCLEOTIDE SEQUENCE</scope>
    <source>
        <strain evidence="13">ChiBcec15-3976</strain>
    </source>
</reference>
<name>A0A9D2U889_9FIRM</name>
<keyword evidence="3 11" id="KW-0732">Signal</keyword>
<evidence type="ECO:0000313" key="13">
    <source>
        <dbReference type="EMBL" id="HJD42318.1"/>
    </source>
</evidence>
<keyword evidence="5" id="KW-0133">Cell shape</keyword>
<dbReference type="InterPro" id="IPR012338">
    <property type="entry name" value="Beta-lactam/transpept-like"/>
</dbReference>
<evidence type="ECO:0000256" key="2">
    <source>
        <dbReference type="ARBA" id="ARBA00007164"/>
    </source>
</evidence>
<gene>
    <name evidence="13" type="ORF">H9910_04835</name>
</gene>
<dbReference type="GO" id="GO:0009252">
    <property type="term" value="P:peptidoglycan biosynthetic process"/>
    <property type="evidence" value="ECO:0007669"/>
    <property type="project" value="UniProtKB-KW"/>
</dbReference>
<dbReference type="Pfam" id="PF00768">
    <property type="entry name" value="Peptidase_S11"/>
    <property type="match status" value="1"/>
</dbReference>
<dbReference type="GO" id="GO:0009002">
    <property type="term" value="F:serine-type D-Ala-D-Ala carboxypeptidase activity"/>
    <property type="evidence" value="ECO:0007669"/>
    <property type="project" value="InterPro"/>
</dbReference>
<feature type="binding site" evidence="9">
    <location>
        <position position="227"/>
    </location>
    <ligand>
        <name>substrate</name>
    </ligand>
</feature>
<feature type="chain" id="PRO_5039413718" evidence="11">
    <location>
        <begin position="18"/>
        <end position="395"/>
    </location>
</feature>
<evidence type="ECO:0000259" key="12">
    <source>
        <dbReference type="Pfam" id="PF00768"/>
    </source>
</evidence>
<keyword evidence="4" id="KW-0378">Hydrolase</keyword>
<feature type="active site" description="Proton acceptor" evidence="8">
    <location>
        <position position="60"/>
    </location>
</feature>
<dbReference type="PANTHER" id="PTHR21581">
    <property type="entry name" value="D-ALANYL-D-ALANINE CARBOXYPEPTIDASE"/>
    <property type="match status" value="1"/>
</dbReference>
<feature type="active site" description="Acyl-ester intermediate" evidence="8">
    <location>
        <position position="57"/>
    </location>
</feature>
<dbReference type="Proteomes" id="UP000823909">
    <property type="component" value="Unassembled WGS sequence"/>
</dbReference>
<keyword evidence="7" id="KW-0961">Cell wall biogenesis/degradation</keyword>
<dbReference type="SUPFAM" id="SSF69189">
    <property type="entry name" value="Penicillin-binding protein associated domain"/>
    <property type="match status" value="1"/>
</dbReference>
<feature type="domain" description="Peptidase S11 D-alanyl-D-alanine carboxypeptidase A N-terminal" evidence="12">
    <location>
        <begin position="23"/>
        <end position="250"/>
    </location>
</feature>
<dbReference type="Gene3D" id="3.40.710.10">
    <property type="entry name" value="DD-peptidase/beta-lactamase superfamily"/>
    <property type="match status" value="1"/>
</dbReference>
<dbReference type="InterPro" id="IPR015956">
    <property type="entry name" value="Peniciliin-bd_prot_C_sf"/>
</dbReference>
<evidence type="ECO:0000256" key="9">
    <source>
        <dbReference type="PIRSR" id="PIRSR618044-2"/>
    </source>
</evidence>
<evidence type="ECO:0000256" key="5">
    <source>
        <dbReference type="ARBA" id="ARBA00022960"/>
    </source>
</evidence>
<dbReference type="GO" id="GO:0008360">
    <property type="term" value="P:regulation of cell shape"/>
    <property type="evidence" value="ECO:0007669"/>
    <property type="project" value="UniProtKB-KW"/>
</dbReference>
<dbReference type="EMBL" id="DWUU01000028">
    <property type="protein sequence ID" value="HJD42318.1"/>
    <property type="molecule type" value="Genomic_DNA"/>
</dbReference>
<keyword evidence="6" id="KW-0573">Peptidoglycan synthesis</keyword>
<evidence type="ECO:0000256" key="11">
    <source>
        <dbReference type="SAM" id="SignalP"/>
    </source>
</evidence>
<dbReference type="InterPro" id="IPR001967">
    <property type="entry name" value="Peptidase_S11_N"/>
</dbReference>
<proteinExistence type="inferred from homology"/>
<dbReference type="GO" id="GO:0006508">
    <property type="term" value="P:proteolysis"/>
    <property type="evidence" value="ECO:0007669"/>
    <property type="project" value="InterPro"/>
</dbReference>
<evidence type="ECO:0000256" key="8">
    <source>
        <dbReference type="PIRSR" id="PIRSR618044-1"/>
    </source>
</evidence>
<feature type="active site" evidence="8">
    <location>
        <position position="112"/>
    </location>
</feature>
<comment type="caution">
    <text evidence="13">The sequence shown here is derived from an EMBL/GenBank/DDBJ whole genome shotgun (WGS) entry which is preliminary data.</text>
</comment>
<evidence type="ECO:0000256" key="6">
    <source>
        <dbReference type="ARBA" id="ARBA00022984"/>
    </source>
</evidence>
<evidence type="ECO:0000256" key="3">
    <source>
        <dbReference type="ARBA" id="ARBA00022729"/>
    </source>
</evidence>
<accession>A0A9D2U889</accession>
<keyword evidence="13" id="KW-0121">Carboxypeptidase</keyword>
<dbReference type="PANTHER" id="PTHR21581:SF33">
    <property type="entry name" value="D-ALANYL-D-ALANINE CARBOXYPEPTIDASE DACB"/>
    <property type="match status" value="1"/>
</dbReference>
<dbReference type="SUPFAM" id="SSF56601">
    <property type="entry name" value="beta-lactamase/transpeptidase-like"/>
    <property type="match status" value="1"/>
</dbReference>
<feature type="signal peptide" evidence="11">
    <location>
        <begin position="1"/>
        <end position="17"/>
    </location>
</feature>
<comment type="similarity">
    <text evidence="2 10">Belongs to the peptidase S11 family.</text>
</comment>
<dbReference type="InterPro" id="IPR018044">
    <property type="entry name" value="Peptidase_S11"/>
</dbReference>
<evidence type="ECO:0000313" key="14">
    <source>
        <dbReference type="Proteomes" id="UP000823909"/>
    </source>
</evidence>
<keyword evidence="13" id="KW-0645">Protease</keyword>
<evidence type="ECO:0000256" key="4">
    <source>
        <dbReference type="ARBA" id="ARBA00022801"/>
    </source>
</evidence>
<dbReference type="GO" id="GO:0071555">
    <property type="term" value="P:cell wall organization"/>
    <property type="evidence" value="ECO:0007669"/>
    <property type="project" value="UniProtKB-KW"/>
</dbReference>
<protein>
    <submittedName>
        <fullName evidence="13">D-alanyl-D-alanine carboxypeptidase</fullName>
    </submittedName>
</protein>
<reference evidence="13" key="2">
    <citation type="submission" date="2021-04" db="EMBL/GenBank/DDBJ databases">
        <authorList>
            <person name="Gilroy R."/>
        </authorList>
    </citation>
    <scope>NUCLEOTIDE SEQUENCE</scope>
    <source>
        <strain evidence="13">ChiBcec15-3976</strain>
    </source>
</reference>
<organism evidence="13 14">
    <name type="scientific">Candidatus Mediterraneibacter quadrami</name>
    <dbReference type="NCBI Taxonomy" id="2838684"/>
    <lineage>
        <taxon>Bacteria</taxon>
        <taxon>Bacillati</taxon>
        <taxon>Bacillota</taxon>
        <taxon>Clostridia</taxon>
        <taxon>Lachnospirales</taxon>
        <taxon>Lachnospiraceae</taxon>
        <taxon>Mediterraneibacter</taxon>
    </lineage>
</organism>
<dbReference type="PRINTS" id="PR00725">
    <property type="entry name" value="DADACBPTASE1"/>
</dbReference>
<evidence type="ECO:0000256" key="7">
    <source>
        <dbReference type="ARBA" id="ARBA00023316"/>
    </source>
</evidence>
<evidence type="ECO:0000256" key="1">
    <source>
        <dbReference type="ARBA" id="ARBA00003217"/>
    </source>
</evidence>
<sequence>MMLTVFILLAAGISADAAGEEAPAPSQLYARCAVLMDAGTGRILFAKHGDEEAPMASTTKIMTCILALETGAPDDAVTFSKNAVRQPEVKLGAKEGETFHLKDLLYSLMLESHNDSAVAVAEHIAGSTEAFADMMNRKANEIGCTSTYFITPNGLDASDENGIHHTTASDLARILRYCIMESPEREAYLDITREPAWTLSDFGGTNSYSCTNHNAFLKMMDGALTGKTGFTADAGYCYAGALEREGRTFIVTLLACGWPNNKGYKWSDARTLMEYGLDSYKNCTLEPEDAGLCTYIENGFVSGYPGAENVKIPVRTEGEPVDILLRHDEMPDREIDLERSLEAPVDKGETLGYIEYNIEGFPTARFRLTAGCSARKRTFKVCFDWVIDHFLFEKY</sequence>
<comment type="function">
    <text evidence="1">Removes C-terminal D-alanyl residues from sugar-peptide cell wall precursors.</text>
</comment>